<feature type="chain" id="PRO_5034094382" evidence="1">
    <location>
        <begin position="20"/>
        <end position="246"/>
    </location>
</feature>
<dbReference type="AlphaFoldDB" id="A0A8H4PFN7"/>
<accession>A0A8H4PFN7</accession>
<reference evidence="2 3" key="1">
    <citation type="submission" date="2020-01" db="EMBL/GenBank/DDBJ databases">
        <title>Identification and distribution of gene clusters putatively required for synthesis of sphingolipid metabolism inhibitors in phylogenetically diverse species of the filamentous fungus Fusarium.</title>
        <authorList>
            <person name="Kim H.-S."/>
            <person name="Busman M."/>
            <person name="Brown D.W."/>
            <person name="Divon H."/>
            <person name="Uhlig S."/>
            <person name="Proctor R.H."/>
        </authorList>
    </citation>
    <scope>NUCLEOTIDE SEQUENCE [LARGE SCALE GENOMIC DNA]</scope>
    <source>
        <strain evidence="2 3">NRRL 20459</strain>
    </source>
</reference>
<organism evidence="2 3">
    <name type="scientific">Fusarium albosuccineum</name>
    <dbReference type="NCBI Taxonomy" id="1237068"/>
    <lineage>
        <taxon>Eukaryota</taxon>
        <taxon>Fungi</taxon>
        <taxon>Dikarya</taxon>
        <taxon>Ascomycota</taxon>
        <taxon>Pezizomycotina</taxon>
        <taxon>Sordariomycetes</taxon>
        <taxon>Hypocreomycetidae</taxon>
        <taxon>Hypocreales</taxon>
        <taxon>Nectriaceae</taxon>
        <taxon>Fusarium</taxon>
        <taxon>Fusarium decemcellulare species complex</taxon>
    </lineage>
</organism>
<dbReference type="Gene3D" id="3.40.390.10">
    <property type="entry name" value="Collagenase (Catalytic Domain)"/>
    <property type="match status" value="1"/>
</dbReference>
<evidence type="ECO:0000313" key="2">
    <source>
        <dbReference type="EMBL" id="KAF4470895.1"/>
    </source>
</evidence>
<dbReference type="GO" id="GO:0008237">
    <property type="term" value="F:metallopeptidase activity"/>
    <property type="evidence" value="ECO:0007669"/>
    <property type="project" value="InterPro"/>
</dbReference>
<dbReference type="OrthoDB" id="4811013at2759"/>
<evidence type="ECO:0000256" key="1">
    <source>
        <dbReference type="SAM" id="SignalP"/>
    </source>
</evidence>
<dbReference type="SUPFAM" id="SSF55486">
    <property type="entry name" value="Metalloproteases ('zincins'), catalytic domain"/>
    <property type="match status" value="1"/>
</dbReference>
<dbReference type="InterPro" id="IPR024079">
    <property type="entry name" value="MetalloPept_cat_dom_sf"/>
</dbReference>
<evidence type="ECO:0000313" key="3">
    <source>
        <dbReference type="Proteomes" id="UP000554235"/>
    </source>
</evidence>
<name>A0A8H4PFN7_9HYPO</name>
<comment type="caution">
    <text evidence="2">The sequence shown here is derived from an EMBL/GenBank/DDBJ whole genome shotgun (WGS) entry which is preliminary data.</text>
</comment>
<protein>
    <submittedName>
        <fullName evidence="2">Subtilase</fullName>
    </submittedName>
</protein>
<dbReference type="Proteomes" id="UP000554235">
    <property type="component" value="Unassembled WGS sequence"/>
</dbReference>
<keyword evidence="3" id="KW-1185">Reference proteome</keyword>
<proteinExistence type="predicted"/>
<dbReference type="EMBL" id="JAADYS010000275">
    <property type="protein sequence ID" value="KAF4470895.1"/>
    <property type="molecule type" value="Genomic_DNA"/>
</dbReference>
<gene>
    <name evidence="2" type="ORF">FALBO_2190</name>
</gene>
<feature type="signal peptide" evidence="1">
    <location>
        <begin position="1"/>
        <end position="19"/>
    </location>
</feature>
<sequence length="246" mass="27099">MRMQTILSLVLVTTGVSHLMPRDFNSNRTPALMERAASGKKIISIKVATIKVPGTDQTDSGRCNAAQIEILNTTIPEARRMLENAAKALAKKGVEKSPAYTDWFGKQKAVTAKLLKKHNFQAPLDTLRLSLEVSTDTLAPGDLDPNAVTFTCWPEKDIRCNRSGQYRWVAGTKNPSGKDPAGTLVGLCPMFFELSTLEEVVREFDPNRADTRVSSAALTIVHEMQHVMLATGEDRVCKDIVYHTAE</sequence>
<keyword evidence="1" id="KW-0732">Signal</keyword>